<accession>A0A7I8KZK2</accession>
<evidence type="ECO:0000259" key="2">
    <source>
        <dbReference type="Pfam" id="PF04859"/>
    </source>
</evidence>
<dbReference type="OrthoDB" id="1915848at2759"/>
<dbReference type="Proteomes" id="UP000663760">
    <property type="component" value="Chromosome 9"/>
</dbReference>
<gene>
    <name evidence="4" type="ORF">SI8410_09013062</name>
</gene>
<dbReference type="AlphaFoldDB" id="A0A7I8KZK2"/>
<sequence>METVRPERSSVGGFLRAVSRIVRYRRGGKERGAGVVTDEVSVGKPKFAEGFNGASLSSSHPGFPDEDEKKKKQPPLQEQRQQNREVMETLLAELFAGIAAIKASYAQLQVAQSPYDPDTIQSADQVVVAELKQLSQLKHSYFKQIDAGTVAGCGHSDRDSQLLAELQEQKNLVKTFQITVKKLEAELLHKDAEVLLKKQALDAEQASSALRRPLQVLSGLRPSSLNPSHFLAALQEARRSVRSFAGQIVRRMELAGWDLDAAAAAAVSFQGEVQWGKREHRAFAFESYVCATIFSGFKDGDFGLGGGDRRAFFDEFVSLRSASLGQALKEPEFARFCRAKYLIMVHPAMDESFSGGGNARAVVSSGEGFPETEFYQGFAEMARRVWLLHRLFFSFGPKEEASIFQARRGCRFSEVFMESVVEPEEDAGGAAVGFTVAPGFRLRKTIYHCKVYLAAPAERRRSGV</sequence>
<feature type="domain" description="DUF641" evidence="2">
    <location>
        <begin position="82"/>
        <end position="207"/>
    </location>
</feature>
<evidence type="ECO:0000256" key="1">
    <source>
        <dbReference type="SAM" id="MobiDB-lite"/>
    </source>
</evidence>
<dbReference type="InterPro" id="IPR040225">
    <property type="entry name" value="GIL1-like"/>
</dbReference>
<keyword evidence="5" id="KW-1185">Reference proteome</keyword>
<evidence type="ECO:0000313" key="5">
    <source>
        <dbReference type="Proteomes" id="UP000663760"/>
    </source>
</evidence>
<dbReference type="GO" id="GO:0009639">
    <property type="term" value="P:response to red or far red light"/>
    <property type="evidence" value="ECO:0007669"/>
    <property type="project" value="InterPro"/>
</dbReference>
<organism evidence="4 5">
    <name type="scientific">Spirodela intermedia</name>
    <name type="common">Intermediate duckweed</name>
    <dbReference type="NCBI Taxonomy" id="51605"/>
    <lineage>
        <taxon>Eukaryota</taxon>
        <taxon>Viridiplantae</taxon>
        <taxon>Streptophyta</taxon>
        <taxon>Embryophyta</taxon>
        <taxon>Tracheophyta</taxon>
        <taxon>Spermatophyta</taxon>
        <taxon>Magnoliopsida</taxon>
        <taxon>Liliopsida</taxon>
        <taxon>Araceae</taxon>
        <taxon>Lemnoideae</taxon>
        <taxon>Spirodela</taxon>
    </lineage>
</organism>
<dbReference type="Pfam" id="PF24994">
    <property type="entry name" value="GIL1_IRKI_C"/>
    <property type="match status" value="1"/>
</dbReference>
<dbReference type="Pfam" id="PF04859">
    <property type="entry name" value="DUF641"/>
    <property type="match status" value="1"/>
</dbReference>
<proteinExistence type="predicted"/>
<feature type="domain" description="GIL1/IRKI C-terminal" evidence="3">
    <location>
        <begin position="403"/>
        <end position="452"/>
    </location>
</feature>
<name>A0A7I8KZK2_SPIIN</name>
<dbReference type="InterPro" id="IPR006943">
    <property type="entry name" value="DUF641_pln"/>
</dbReference>
<dbReference type="InterPro" id="IPR056813">
    <property type="entry name" value="GIL1_IRKI_C"/>
</dbReference>
<protein>
    <submittedName>
        <fullName evidence="4">Uncharacterized protein</fullName>
    </submittedName>
</protein>
<feature type="region of interest" description="Disordered" evidence="1">
    <location>
        <begin position="49"/>
        <end position="82"/>
    </location>
</feature>
<evidence type="ECO:0000313" key="4">
    <source>
        <dbReference type="EMBL" id="CAA7402384.1"/>
    </source>
</evidence>
<dbReference type="EMBL" id="LR746272">
    <property type="protein sequence ID" value="CAA7402384.1"/>
    <property type="molecule type" value="Genomic_DNA"/>
</dbReference>
<dbReference type="PANTHER" id="PTHR31161">
    <property type="entry name" value="PROTEIN GRAVITROPIC IN THE LIGHT 1"/>
    <property type="match status" value="1"/>
</dbReference>
<reference evidence="4" key="1">
    <citation type="submission" date="2020-02" db="EMBL/GenBank/DDBJ databases">
        <authorList>
            <person name="Scholz U."/>
            <person name="Mascher M."/>
            <person name="Fiebig A."/>
        </authorList>
    </citation>
    <scope>NUCLEOTIDE SEQUENCE</scope>
</reference>
<evidence type="ECO:0000259" key="3">
    <source>
        <dbReference type="Pfam" id="PF24994"/>
    </source>
</evidence>
<dbReference type="GO" id="GO:0009959">
    <property type="term" value="P:negative gravitropism"/>
    <property type="evidence" value="ECO:0007669"/>
    <property type="project" value="InterPro"/>
</dbReference>